<protein>
    <submittedName>
        <fullName evidence="2">Glycosyltransferase family 2 protein</fullName>
    </submittedName>
</protein>
<dbReference type="InterPro" id="IPR001173">
    <property type="entry name" value="Glyco_trans_2-like"/>
</dbReference>
<dbReference type="EMBL" id="QUSL01000010">
    <property type="protein sequence ID" value="RGD85487.1"/>
    <property type="molecule type" value="Genomic_DNA"/>
</dbReference>
<proteinExistence type="predicted"/>
<dbReference type="RefSeq" id="WP_117581221.1">
    <property type="nucleotide sequence ID" value="NZ_QUSL01000010.1"/>
</dbReference>
<comment type="caution">
    <text evidence="2">The sequence shown here is derived from an EMBL/GenBank/DDBJ whole genome shotgun (WGS) entry which is preliminary data.</text>
</comment>
<name>A0A3E3EEP3_9FIRM</name>
<dbReference type="Pfam" id="PF00535">
    <property type="entry name" value="Glycos_transf_2"/>
    <property type="match status" value="1"/>
</dbReference>
<dbReference type="CDD" id="cd00761">
    <property type="entry name" value="Glyco_tranf_GTA_type"/>
    <property type="match status" value="1"/>
</dbReference>
<keyword evidence="2" id="KW-0808">Transferase</keyword>
<evidence type="ECO:0000259" key="1">
    <source>
        <dbReference type="Pfam" id="PF00535"/>
    </source>
</evidence>
<dbReference type="AlphaFoldDB" id="A0A3E3EEP3"/>
<evidence type="ECO:0000313" key="3">
    <source>
        <dbReference type="Proteomes" id="UP000261032"/>
    </source>
</evidence>
<evidence type="ECO:0000313" key="2">
    <source>
        <dbReference type="EMBL" id="RGD85487.1"/>
    </source>
</evidence>
<sequence>MESKLMFSIIVPVYNTSSYLEKCLNSVLEQTCKDFELIIVNNGSQDDSYIIINKYLHHENIKLINIEVNRGISNARNIALKSAKGRYIIFLDSDDFYINNNFFCEAKALIYKHEYDVILFKSQQYFECNNSYGKTIQNANSNIMNKNKFIDNIEYIVKNNLYDPSSWNKIVKKQVIVDNNLFFIDGIRGEDVEWNYRLMKSIHSIGTLNNIMHAYRIRSTSTSKTGWDERCWNDIYNFLRISYIDIEKSDQKNLMLLDLYSSYYYILLGMASKYENKRLFINKLKKIYKYKDIYFCKKNKYCHLLVTFFGYNISSKLIYKYLMR</sequence>
<dbReference type="GO" id="GO:0016758">
    <property type="term" value="F:hexosyltransferase activity"/>
    <property type="evidence" value="ECO:0007669"/>
    <property type="project" value="UniProtKB-ARBA"/>
</dbReference>
<dbReference type="SUPFAM" id="SSF53448">
    <property type="entry name" value="Nucleotide-diphospho-sugar transferases"/>
    <property type="match status" value="1"/>
</dbReference>
<organism evidence="2 3">
    <name type="scientific">Thomasclavelia ramosa</name>
    <dbReference type="NCBI Taxonomy" id="1547"/>
    <lineage>
        <taxon>Bacteria</taxon>
        <taxon>Bacillati</taxon>
        <taxon>Bacillota</taxon>
        <taxon>Erysipelotrichia</taxon>
        <taxon>Erysipelotrichales</taxon>
        <taxon>Coprobacillaceae</taxon>
        <taxon>Thomasclavelia</taxon>
    </lineage>
</organism>
<accession>A0A3E3EEP3</accession>
<dbReference type="InterPro" id="IPR029044">
    <property type="entry name" value="Nucleotide-diphossugar_trans"/>
</dbReference>
<dbReference type="Proteomes" id="UP000261032">
    <property type="component" value="Unassembled WGS sequence"/>
</dbReference>
<reference evidence="2 3" key="1">
    <citation type="submission" date="2018-08" db="EMBL/GenBank/DDBJ databases">
        <title>A genome reference for cultivated species of the human gut microbiota.</title>
        <authorList>
            <person name="Zou Y."/>
            <person name="Xue W."/>
            <person name="Luo G."/>
        </authorList>
    </citation>
    <scope>NUCLEOTIDE SEQUENCE [LARGE SCALE GENOMIC DNA]</scope>
    <source>
        <strain evidence="2 3">OM06-4</strain>
    </source>
</reference>
<dbReference type="Gene3D" id="3.90.550.10">
    <property type="entry name" value="Spore Coat Polysaccharide Biosynthesis Protein SpsA, Chain A"/>
    <property type="match status" value="1"/>
</dbReference>
<feature type="domain" description="Glycosyltransferase 2-like" evidence="1">
    <location>
        <begin position="8"/>
        <end position="150"/>
    </location>
</feature>
<gene>
    <name evidence="2" type="ORF">DXB93_07905</name>
</gene>
<dbReference type="PANTHER" id="PTHR22916:SF3">
    <property type="entry name" value="UDP-GLCNAC:BETAGAL BETA-1,3-N-ACETYLGLUCOSAMINYLTRANSFERASE-LIKE PROTEIN 1"/>
    <property type="match status" value="1"/>
</dbReference>
<dbReference type="PANTHER" id="PTHR22916">
    <property type="entry name" value="GLYCOSYLTRANSFERASE"/>
    <property type="match status" value="1"/>
</dbReference>